<feature type="domain" description="Glycine radical" evidence="4">
    <location>
        <begin position="643"/>
        <end position="761"/>
    </location>
</feature>
<feature type="modified residue" description="Glycine radical" evidence="3">
    <location>
        <position position="736"/>
    </location>
</feature>
<evidence type="ECO:0000313" key="6">
    <source>
        <dbReference type="EMBL" id="QCP35146.1"/>
    </source>
</evidence>
<keyword evidence="6" id="KW-0670">Pyruvate</keyword>
<evidence type="ECO:0000256" key="3">
    <source>
        <dbReference type="PROSITE-ProRule" id="PRU00493"/>
    </source>
</evidence>
<dbReference type="PANTHER" id="PTHR43641">
    <property type="entry name" value="FORMATE ACETYLTRANSFERASE 3-RELATED"/>
    <property type="match status" value="1"/>
</dbReference>
<dbReference type="InterPro" id="IPR004184">
    <property type="entry name" value="PFL_dom"/>
</dbReference>
<keyword evidence="1 3" id="KW-0556">Organic radical</keyword>
<keyword evidence="6" id="KW-0012">Acyltransferase</keyword>
<dbReference type="InterPro" id="IPR051215">
    <property type="entry name" value="GRE"/>
</dbReference>
<evidence type="ECO:0000259" key="4">
    <source>
        <dbReference type="PROSITE" id="PS51149"/>
    </source>
</evidence>
<dbReference type="RefSeq" id="WP_137328565.1">
    <property type="nucleotide sequence ID" value="NZ_CP040058.1"/>
</dbReference>
<accession>A0A4P8ICE9</accession>
<dbReference type="EMBL" id="CP040058">
    <property type="protein sequence ID" value="QCP35146.1"/>
    <property type="molecule type" value="Genomic_DNA"/>
</dbReference>
<dbReference type="PROSITE" id="PS51554">
    <property type="entry name" value="PFL"/>
    <property type="match status" value="1"/>
</dbReference>
<dbReference type="PROSITE" id="PS51149">
    <property type="entry name" value="GLY_RADICAL_2"/>
    <property type="match status" value="1"/>
</dbReference>
<dbReference type="Pfam" id="PF01228">
    <property type="entry name" value="Gly_radical"/>
    <property type="match status" value="1"/>
</dbReference>
<dbReference type="KEGG" id="arf:AR1Y2_1692"/>
<keyword evidence="7" id="KW-1185">Reference proteome</keyword>
<proteinExistence type="predicted"/>
<name>A0A4P8ICE9_9FIRM</name>
<reference evidence="6 7" key="1">
    <citation type="submission" date="2019-05" db="EMBL/GenBank/DDBJ databases">
        <title>Complete genome sequencing of Anaerostipes rhamnosivorans.</title>
        <authorList>
            <person name="Bui T.P.N."/>
            <person name="de Vos W.M."/>
        </authorList>
    </citation>
    <scope>NUCLEOTIDE SEQUENCE [LARGE SCALE GENOMIC DNA]</scope>
    <source>
        <strain evidence="6 7">1y2</strain>
    </source>
</reference>
<dbReference type="InterPro" id="IPR001150">
    <property type="entry name" value="Gly_radical"/>
</dbReference>
<evidence type="ECO:0000259" key="5">
    <source>
        <dbReference type="PROSITE" id="PS51554"/>
    </source>
</evidence>
<evidence type="ECO:0000256" key="2">
    <source>
        <dbReference type="ARBA" id="ARBA00023239"/>
    </source>
</evidence>
<evidence type="ECO:0000256" key="1">
    <source>
        <dbReference type="ARBA" id="ARBA00022818"/>
    </source>
</evidence>
<dbReference type="AlphaFoldDB" id="A0A4P8ICE9"/>
<dbReference type="Pfam" id="PF02901">
    <property type="entry name" value="PFL-like"/>
    <property type="match status" value="1"/>
</dbReference>
<dbReference type="GO" id="GO:0005829">
    <property type="term" value="C:cytosol"/>
    <property type="evidence" value="ECO:0007669"/>
    <property type="project" value="TreeGrafter"/>
</dbReference>
<dbReference type="EC" id="2.3.1.54" evidence="6"/>
<keyword evidence="2 6" id="KW-0456">Lyase</keyword>
<dbReference type="GO" id="GO:0016829">
    <property type="term" value="F:lyase activity"/>
    <property type="evidence" value="ECO:0007669"/>
    <property type="project" value="UniProtKB-KW"/>
</dbReference>
<gene>
    <name evidence="6" type="ORF">AR1Y2_1692</name>
</gene>
<protein>
    <submittedName>
        <fullName evidence="6">Pyruvate formate-lyase</fullName>
        <ecNumber evidence="6">2.3.1.54</ecNumber>
    </submittedName>
</protein>
<dbReference type="GO" id="GO:0008861">
    <property type="term" value="F:formate C-acetyltransferase activity"/>
    <property type="evidence" value="ECO:0007669"/>
    <property type="project" value="UniProtKB-EC"/>
</dbReference>
<dbReference type="PANTHER" id="PTHR43641:SF2">
    <property type="entry name" value="DEHYDRATASE YBIW-RELATED"/>
    <property type="match status" value="1"/>
</dbReference>
<evidence type="ECO:0000313" key="7">
    <source>
        <dbReference type="Proteomes" id="UP000298653"/>
    </source>
</evidence>
<dbReference type="Proteomes" id="UP000298653">
    <property type="component" value="Chromosome"/>
</dbReference>
<organism evidence="6 7">
    <name type="scientific">Anaerostipes rhamnosivorans</name>
    <dbReference type="NCBI Taxonomy" id="1229621"/>
    <lineage>
        <taxon>Bacteria</taxon>
        <taxon>Bacillati</taxon>
        <taxon>Bacillota</taxon>
        <taxon>Clostridia</taxon>
        <taxon>Lachnospirales</taxon>
        <taxon>Lachnospiraceae</taxon>
        <taxon>Anaerostipes</taxon>
    </lineage>
</organism>
<keyword evidence="6" id="KW-0808">Transferase</keyword>
<dbReference type="Gene3D" id="3.20.70.20">
    <property type="match status" value="1"/>
</dbReference>
<feature type="domain" description="PFL" evidence="5">
    <location>
        <begin position="1"/>
        <end position="636"/>
    </location>
</feature>
<sequence>MVQFDVDGAQNVEVSLKIPCEKSLKEQLLIMEEYTKVHQTYADAPKEVREVECLKVLYPRMFRSIESEDLIAGRLDFLPIGFGCVTSLGGVGHYCVFHKLREFQSQLTTESEKKRTDILYDYWLEHDLKTVYCREVLTEDTIGRFIDCEYPLIATARLSGMMLDYPKLLQKGIGGLRKDIEEKSRQSPGNHFYEGALGTLDIFVQSAQYLCEMAEQQKKTCDEGRRKELETMCRSLKKIQSEKPETFHEALQLIWLYALLSGVINYGRLDDYLGPYLAADLKNNRITKEEAYRYVHSLWTMIENRRTTVNGRIIVGGRGRKHPQEADQFLHIAMKVAKNCRYVEPQFTLRLDQDTSDEIWNEAFDALEVGATYPTLYNDDVNIPAVAYGMRVDEKTAEQYVPFGCTEYVIQGQSTGTPNVCINLLKLLNIFMNEGVDPMDGKNKSGGFPLKKLEEYRTFESFYEGYQSFLDYYLDLSVEAQYHSYEVMNRQVSFLFTSILTDDCLERGKALLDGGVRYLGGTNETYGNINTSDSLWAVKHLVYDTKKYTLRELHEAVLHNFEGYEAVRKDCLACDKYGNDLDTADGMANDLYEFVAKGVRDRGIRKGMQYFLIVISNNQLNTEWGNRTAASPDGRLSGMYMNPANNPQGGADKSGPTAMLNSLSKFDARYHGGSVQNIKFSPSMFRENRQIIKQLMKTYFKKGGCHLMVTVVDKATLEDAVEHPEMYPDLIVRVSGFSAVFVNLTPNVQQELLSRSTYDEERFGMRG</sequence>
<dbReference type="OrthoDB" id="9803969at2"/>
<dbReference type="SUPFAM" id="SSF51998">
    <property type="entry name" value="PFL-like glycyl radical enzymes"/>
    <property type="match status" value="1"/>
</dbReference>